<evidence type="ECO:0000313" key="1">
    <source>
        <dbReference type="EMBL" id="JAH05462.1"/>
    </source>
</evidence>
<protein>
    <submittedName>
        <fullName evidence="1">Uncharacterized protein</fullName>
    </submittedName>
</protein>
<proteinExistence type="predicted"/>
<reference evidence="1" key="1">
    <citation type="submission" date="2014-11" db="EMBL/GenBank/DDBJ databases">
        <authorList>
            <person name="Amaro Gonzalez C."/>
        </authorList>
    </citation>
    <scope>NUCLEOTIDE SEQUENCE</scope>
</reference>
<dbReference type="EMBL" id="GBXM01103115">
    <property type="protein sequence ID" value="JAH05462.1"/>
    <property type="molecule type" value="Transcribed_RNA"/>
</dbReference>
<name>A0A0E9PME2_ANGAN</name>
<organism evidence="1">
    <name type="scientific">Anguilla anguilla</name>
    <name type="common">European freshwater eel</name>
    <name type="synonym">Muraena anguilla</name>
    <dbReference type="NCBI Taxonomy" id="7936"/>
    <lineage>
        <taxon>Eukaryota</taxon>
        <taxon>Metazoa</taxon>
        <taxon>Chordata</taxon>
        <taxon>Craniata</taxon>
        <taxon>Vertebrata</taxon>
        <taxon>Euteleostomi</taxon>
        <taxon>Actinopterygii</taxon>
        <taxon>Neopterygii</taxon>
        <taxon>Teleostei</taxon>
        <taxon>Anguilliformes</taxon>
        <taxon>Anguillidae</taxon>
        <taxon>Anguilla</taxon>
    </lineage>
</organism>
<accession>A0A0E9PME2</accession>
<sequence length="14" mass="1627">MSVDWPCYSDCSPH</sequence>
<reference evidence="1" key="2">
    <citation type="journal article" date="2015" name="Fish Shellfish Immunol.">
        <title>Early steps in the European eel (Anguilla anguilla)-Vibrio vulnificus interaction in the gills: Role of the RtxA13 toxin.</title>
        <authorList>
            <person name="Callol A."/>
            <person name="Pajuelo D."/>
            <person name="Ebbesson L."/>
            <person name="Teles M."/>
            <person name="MacKenzie S."/>
            <person name="Amaro C."/>
        </authorList>
    </citation>
    <scope>NUCLEOTIDE SEQUENCE</scope>
</reference>